<feature type="binding site" evidence="4">
    <location>
        <position position="225"/>
    </location>
    <ligand>
        <name>pyruvate</name>
        <dbReference type="ChEBI" id="CHEBI:15361"/>
    </ligand>
</feature>
<dbReference type="Proteomes" id="UP000004756">
    <property type="component" value="Unassembled WGS sequence"/>
</dbReference>
<feature type="active site" description="Schiff-base intermediate with substrate" evidence="3">
    <location>
        <position position="183"/>
    </location>
</feature>
<dbReference type="PRINTS" id="PR00146">
    <property type="entry name" value="DHPICSNTHASE"/>
</dbReference>
<dbReference type="HOGENOM" id="CLU_049343_6_0_9"/>
<evidence type="ECO:0000313" key="6">
    <source>
        <dbReference type="Proteomes" id="UP000004756"/>
    </source>
</evidence>
<evidence type="ECO:0000256" key="4">
    <source>
        <dbReference type="PIRSR" id="PIRSR001365-2"/>
    </source>
</evidence>
<evidence type="ECO:0000256" key="3">
    <source>
        <dbReference type="PIRSR" id="PIRSR001365-1"/>
    </source>
</evidence>
<dbReference type="SUPFAM" id="SSF51569">
    <property type="entry name" value="Aldolase"/>
    <property type="match status" value="1"/>
</dbReference>
<accession>C0D6S5</accession>
<comment type="similarity">
    <text evidence="2">Belongs to the DapA family.</text>
</comment>
<dbReference type="PIRSF" id="PIRSF001365">
    <property type="entry name" value="DHDPS"/>
    <property type="match status" value="1"/>
</dbReference>
<dbReference type="AlphaFoldDB" id="C0D6S5"/>
<name>C0D6S5_9FIRM</name>
<dbReference type="Gene3D" id="3.20.20.70">
    <property type="entry name" value="Aldolase class I"/>
    <property type="match status" value="1"/>
</dbReference>
<gene>
    <name evidence="5" type="ORF">CLOSTASPAR_04972</name>
</gene>
<dbReference type="GO" id="GO:0008747">
    <property type="term" value="F:N-acetylneuraminate lyase activity"/>
    <property type="evidence" value="ECO:0007669"/>
    <property type="project" value="TreeGrafter"/>
</dbReference>
<dbReference type="Pfam" id="PF00701">
    <property type="entry name" value="DHDPS"/>
    <property type="match status" value="1"/>
</dbReference>
<evidence type="ECO:0000256" key="1">
    <source>
        <dbReference type="ARBA" id="ARBA00023239"/>
    </source>
</evidence>
<dbReference type="EMBL" id="ACCJ01000410">
    <property type="protein sequence ID" value="EEG52972.1"/>
    <property type="molecule type" value="Genomic_DNA"/>
</dbReference>
<dbReference type="GO" id="GO:0019262">
    <property type="term" value="P:N-acetylneuraminate catabolic process"/>
    <property type="evidence" value="ECO:0007669"/>
    <property type="project" value="TreeGrafter"/>
</dbReference>
<dbReference type="PANTHER" id="PTHR42849">
    <property type="entry name" value="N-ACETYLNEURAMINATE LYASE"/>
    <property type="match status" value="1"/>
</dbReference>
<keyword evidence="6" id="KW-1185">Reference proteome</keyword>
<reference evidence="5 6" key="2">
    <citation type="submission" date="2009-02" db="EMBL/GenBank/DDBJ databases">
        <title>Draft genome sequence of Clostridium asparagiforme (DSM 15981).</title>
        <authorList>
            <person name="Sudarsanam P."/>
            <person name="Ley R."/>
            <person name="Guruge J."/>
            <person name="Turnbaugh P.J."/>
            <person name="Mahowald M."/>
            <person name="Liep D."/>
            <person name="Gordon J."/>
        </authorList>
    </citation>
    <scope>NUCLEOTIDE SEQUENCE [LARGE SCALE GENOMIC DNA]</scope>
    <source>
        <strain evidence="5 6">DSM 15981</strain>
    </source>
</reference>
<sequence>MTGIQERLGPHNGGKIMRDITKYQGVIPAFYACYDEKGDISPEGVEALTRFLIQKGVKGVYVGGSSGECIYQGVAERKLVLEHVMKAAEGRLTVIAHVACNNTADSMELAAHAERLGVDAIAAIPPIYFHLPEYAIAQYWNDISSAAPNTDFVIYNIPQLAGVALTMPLFHEMLKNPRVVAVKNSSMPVQDIQMFKMDGGEGFVVFNGPDEQLVSGLAMGADGGIGGTYAVMPELYLKIFDLVKSGDIPAACEIQYAADAIIYKMCACKGNLYAVMKEILKIREGLDLGSVRKPMPGLAQSDMPCVKECADMITAAVEKYC</sequence>
<comment type="caution">
    <text evidence="5">The sequence shown here is derived from an EMBL/GenBank/DDBJ whole genome shotgun (WGS) entry which is preliminary data.</text>
</comment>
<keyword evidence="1 2" id="KW-0456">Lyase</keyword>
<evidence type="ECO:0000313" key="5">
    <source>
        <dbReference type="EMBL" id="EEG52972.1"/>
    </source>
</evidence>
<dbReference type="SMART" id="SM01130">
    <property type="entry name" value="DHDPS"/>
    <property type="match status" value="1"/>
</dbReference>
<feature type="active site" description="Proton donor/acceptor" evidence="3">
    <location>
        <position position="155"/>
    </location>
</feature>
<dbReference type="PROSITE" id="PS51257">
    <property type="entry name" value="PROKAR_LIPOPROTEIN"/>
    <property type="match status" value="1"/>
</dbReference>
<protein>
    <submittedName>
        <fullName evidence="5">Putative N-acetylneuraminate lyase</fullName>
    </submittedName>
</protein>
<organism evidence="5 6">
    <name type="scientific">[Clostridium] asparagiforme DSM 15981</name>
    <dbReference type="NCBI Taxonomy" id="518636"/>
    <lineage>
        <taxon>Bacteria</taxon>
        <taxon>Bacillati</taxon>
        <taxon>Bacillota</taxon>
        <taxon>Clostridia</taxon>
        <taxon>Lachnospirales</taxon>
        <taxon>Lachnospiraceae</taxon>
        <taxon>Enterocloster</taxon>
    </lineage>
</organism>
<proteinExistence type="inferred from homology"/>
<dbReference type="InterPro" id="IPR013785">
    <property type="entry name" value="Aldolase_TIM"/>
</dbReference>
<dbReference type="InterPro" id="IPR002220">
    <property type="entry name" value="DapA-like"/>
</dbReference>
<evidence type="ECO:0000256" key="2">
    <source>
        <dbReference type="PIRNR" id="PIRNR001365"/>
    </source>
</evidence>
<dbReference type="PANTHER" id="PTHR42849:SF1">
    <property type="entry name" value="N-ACETYLNEURAMINATE LYASE"/>
    <property type="match status" value="1"/>
</dbReference>
<reference evidence="5 6" key="1">
    <citation type="submission" date="2009-01" db="EMBL/GenBank/DDBJ databases">
        <authorList>
            <person name="Fulton L."/>
            <person name="Clifton S."/>
            <person name="Fulton B."/>
            <person name="Xu J."/>
            <person name="Minx P."/>
            <person name="Pepin K.H."/>
            <person name="Johnson M."/>
            <person name="Bhonagiri V."/>
            <person name="Nash W.E."/>
            <person name="Mardis E.R."/>
            <person name="Wilson R.K."/>
        </authorList>
    </citation>
    <scope>NUCLEOTIDE SEQUENCE [LARGE SCALE GENOMIC DNA]</scope>
    <source>
        <strain evidence="5 6">DSM 15981</strain>
    </source>
</reference>
<dbReference type="GO" id="GO:0005829">
    <property type="term" value="C:cytosol"/>
    <property type="evidence" value="ECO:0007669"/>
    <property type="project" value="TreeGrafter"/>
</dbReference>